<evidence type="ECO:0000313" key="2">
    <source>
        <dbReference type="Proteomes" id="UP000194931"/>
    </source>
</evidence>
<dbReference type="EMBL" id="JOPJ01000048">
    <property type="protein sequence ID" value="OUJ10503.1"/>
    <property type="molecule type" value="Genomic_DNA"/>
</dbReference>
<evidence type="ECO:0000313" key="1">
    <source>
        <dbReference type="EMBL" id="OUJ10503.1"/>
    </source>
</evidence>
<accession>A0A252BRM0</accession>
<organism evidence="1 2">
    <name type="scientific">Acetobacter okinawensis</name>
    <dbReference type="NCBI Taxonomy" id="1076594"/>
    <lineage>
        <taxon>Bacteria</taxon>
        <taxon>Pseudomonadati</taxon>
        <taxon>Pseudomonadota</taxon>
        <taxon>Alphaproteobacteria</taxon>
        <taxon>Acetobacterales</taxon>
        <taxon>Acetobacteraceae</taxon>
        <taxon>Acetobacter</taxon>
    </lineage>
</organism>
<keyword evidence="2" id="KW-1185">Reference proteome</keyword>
<protein>
    <submittedName>
        <fullName evidence="1">Uncharacterized protein</fullName>
    </submittedName>
</protein>
<sequence length="84" mass="9960">MPCYYWIWRAWHRLSTSRRESLLIFGTPFGGTISKNQPRGTPWPIVKMWAEHHHLTNAEMALLDRCIIAMDRVFAQFWADKNKA</sequence>
<dbReference type="RefSeq" id="WP_086639960.1">
    <property type="nucleotide sequence ID" value="NZ_JOPJ01000048.1"/>
</dbReference>
<dbReference type="OrthoDB" id="7221684at2"/>
<reference evidence="2" key="1">
    <citation type="submission" date="2014-06" db="EMBL/GenBank/DDBJ databases">
        <authorList>
            <person name="Winans N.J."/>
            <person name="Newell P.D."/>
            <person name="Douglas A.E."/>
        </authorList>
    </citation>
    <scope>NUCLEOTIDE SEQUENCE [LARGE SCALE GENOMIC DNA]</scope>
</reference>
<gene>
    <name evidence="1" type="ORF">HK26_08540</name>
</gene>
<dbReference type="AlphaFoldDB" id="A0A252BRM0"/>
<comment type="caution">
    <text evidence="1">The sequence shown here is derived from an EMBL/GenBank/DDBJ whole genome shotgun (WGS) entry which is preliminary data.</text>
</comment>
<name>A0A252BRM0_9PROT</name>
<proteinExistence type="predicted"/>
<dbReference type="Proteomes" id="UP000194931">
    <property type="component" value="Unassembled WGS sequence"/>
</dbReference>